<dbReference type="Pfam" id="PF13499">
    <property type="entry name" value="EF-hand_7"/>
    <property type="match status" value="1"/>
</dbReference>
<accession>A0A4U5NAE4</accession>
<dbReference type="PANTHER" id="PTHR14095:SF0">
    <property type="entry name" value="MIP22305P"/>
    <property type="match status" value="1"/>
</dbReference>
<dbReference type="FunFam" id="1.10.238.220:FF:000001">
    <property type="entry name" value="Serine/threonine-protein phosphatase 2A regulatory subunit B'' subunit alpha"/>
    <property type="match status" value="1"/>
</dbReference>
<dbReference type="GO" id="GO:0019888">
    <property type="term" value="F:protein phosphatase regulator activity"/>
    <property type="evidence" value="ECO:0007669"/>
    <property type="project" value="TreeGrafter"/>
</dbReference>
<comment type="caution">
    <text evidence="4">The sequence shown here is derived from an EMBL/GenBank/DDBJ whole genome shotgun (WGS) entry which is preliminary data.</text>
</comment>
<reference evidence="4 5" key="1">
    <citation type="journal article" date="2015" name="Genome Biol.">
        <title>Comparative genomics of Steinernema reveals deeply conserved gene regulatory networks.</title>
        <authorList>
            <person name="Dillman A.R."/>
            <person name="Macchietto M."/>
            <person name="Porter C.F."/>
            <person name="Rogers A."/>
            <person name="Williams B."/>
            <person name="Antoshechkin I."/>
            <person name="Lee M.M."/>
            <person name="Goodwin Z."/>
            <person name="Lu X."/>
            <person name="Lewis E.E."/>
            <person name="Goodrich-Blair H."/>
            <person name="Stock S.P."/>
            <person name="Adams B.J."/>
            <person name="Sternberg P.W."/>
            <person name="Mortazavi A."/>
        </authorList>
    </citation>
    <scope>NUCLEOTIDE SEQUENCE [LARGE SCALE GENOMIC DNA]</scope>
    <source>
        <strain evidence="4 5">ALL</strain>
    </source>
</reference>
<dbReference type="FunFam" id="1.10.238.10:FF:000025">
    <property type="entry name" value="serine/threonine-protein phosphatase 2A regulatory subunit B'' subunit alpha"/>
    <property type="match status" value="1"/>
</dbReference>
<dbReference type="STRING" id="34508.A0A4U5NAE4"/>
<proteinExistence type="predicted"/>
<dbReference type="SUPFAM" id="SSF47473">
    <property type="entry name" value="EF-hand"/>
    <property type="match status" value="2"/>
</dbReference>
<dbReference type="InterPro" id="IPR018247">
    <property type="entry name" value="EF_Hand_1_Ca_BS"/>
</dbReference>
<dbReference type="Pfam" id="PF17958">
    <property type="entry name" value="EF-hand_13"/>
    <property type="match status" value="1"/>
</dbReference>
<dbReference type="InterPro" id="IPR002048">
    <property type="entry name" value="EF_hand_dom"/>
</dbReference>
<dbReference type="PANTHER" id="PTHR14095">
    <property type="entry name" value="PHOSPHATASE 2A REGULATORY SUBUNIT-RELATED"/>
    <property type="match status" value="1"/>
</dbReference>
<dbReference type="EMBL" id="AZBU02000004">
    <property type="protein sequence ID" value="TKR79906.1"/>
    <property type="molecule type" value="Genomic_DNA"/>
</dbReference>
<protein>
    <recommendedName>
        <fullName evidence="3">EF-hand domain-containing protein</fullName>
    </recommendedName>
</protein>
<dbReference type="InterPro" id="IPR011992">
    <property type="entry name" value="EF-hand-dom_pair"/>
</dbReference>
<feature type="domain" description="EF-hand" evidence="3">
    <location>
        <begin position="308"/>
        <end position="343"/>
    </location>
</feature>
<gene>
    <name evidence="4" type="ORF">L596_014057</name>
</gene>
<evidence type="ECO:0000256" key="1">
    <source>
        <dbReference type="ARBA" id="ARBA00022723"/>
    </source>
</evidence>
<dbReference type="PROSITE" id="PS00018">
    <property type="entry name" value="EF_HAND_1"/>
    <property type="match status" value="1"/>
</dbReference>
<dbReference type="Gene3D" id="1.10.238.220">
    <property type="match status" value="1"/>
</dbReference>
<dbReference type="Pfam" id="PF21161">
    <property type="entry name" value="P2R3B_EF-hand"/>
    <property type="match status" value="1"/>
</dbReference>
<dbReference type="InterPro" id="IPR041534">
    <property type="entry name" value="EF-hand_13"/>
</dbReference>
<dbReference type="InterPro" id="IPR048855">
    <property type="entry name" value="P2R3A_B_D_EF-hand"/>
</dbReference>
<keyword evidence="2" id="KW-0106">Calcium</keyword>
<dbReference type="GO" id="GO:0005509">
    <property type="term" value="F:calcium ion binding"/>
    <property type="evidence" value="ECO:0007669"/>
    <property type="project" value="InterPro"/>
</dbReference>
<dbReference type="Gene3D" id="1.10.238.230">
    <property type="match status" value="1"/>
</dbReference>
<keyword evidence="5" id="KW-1185">Reference proteome</keyword>
<evidence type="ECO:0000313" key="5">
    <source>
        <dbReference type="Proteomes" id="UP000298663"/>
    </source>
</evidence>
<keyword evidence="1" id="KW-0479">Metal-binding</keyword>
<evidence type="ECO:0000259" key="3">
    <source>
        <dbReference type="PROSITE" id="PS50222"/>
    </source>
</evidence>
<dbReference type="Proteomes" id="UP000298663">
    <property type="component" value="Unassembled WGS sequence"/>
</dbReference>
<evidence type="ECO:0000313" key="4">
    <source>
        <dbReference type="EMBL" id="TKR79906.1"/>
    </source>
</evidence>
<dbReference type="CDD" id="cd21504">
    <property type="entry name" value="PPP2R3A_B-like"/>
    <property type="match status" value="1"/>
</dbReference>
<dbReference type="PROSITE" id="PS50222">
    <property type="entry name" value="EF_HAND_2"/>
    <property type="match status" value="1"/>
</dbReference>
<dbReference type="GO" id="GO:0000159">
    <property type="term" value="C:protein phosphatase type 2A complex"/>
    <property type="evidence" value="ECO:0007669"/>
    <property type="project" value="TreeGrafter"/>
</dbReference>
<organism evidence="4 5">
    <name type="scientific">Steinernema carpocapsae</name>
    <name type="common">Entomopathogenic nematode</name>
    <dbReference type="NCBI Taxonomy" id="34508"/>
    <lineage>
        <taxon>Eukaryota</taxon>
        <taxon>Metazoa</taxon>
        <taxon>Ecdysozoa</taxon>
        <taxon>Nematoda</taxon>
        <taxon>Chromadorea</taxon>
        <taxon>Rhabditida</taxon>
        <taxon>Tylenchina</taxon>
        <taxon>Panagrolaimomorpha</taxon>
        <taxon>Strongyloidoidea</taxon>
        <taxon>Steinernematidae</taxon>
        <taxon>Steinernema</taxon>
    </lineage>
</organism>
<sequence>MRHRHKSLRNNNPLQRISDAAFEDPKSYGRLAKIPSFHFPHGKPIPRSENEAALRRVQQAFTALPNGTALKSGDMEDVCKAINMPLYWKRSLFDAIARAAGHPHYSAFDDELPPVTFQNFSTFWREMTARANDEASRFVFTLATGGCNKFSSSNVRNHLVQDDFTSMIKDLIDTHPGLSFLADTPVFHRSYVDTVIARIFWTVNRSWTGCITASELRRSNLLETIRELEFTIDINDITDYFSYEHFYVVYCKFWELDKDRDMAISCRDMRRFDDGGLTTRIIDRIFAGVKTMTFPNFVAFLLAEEDKRNPASIEYWFRCMDIDGDGVISLYEMQYFYDDLQAKMIRAGLATMALTFEDVICNILDLASPAVPNRVTLADLKKCGLAHRFFNTFINMNKYCEQESAEGDRHQHEDYEISDWDRFCAVEYERLARDDTEDDSDG</sequence>
<name>A0A4U5NAE4_STECR</name>
<dbReference type="OrthoDB" id="5586at2759"/>
<dbReference type="Gene3D" id="1.10.238.10">
    <property type="entry name" value="EF-hand"/>
    <property type="match status" value="1"/>
</dbReference>
<dbReference type="AlphaFoldDB" id="A0A4U5NAE4"/>
<evidence type="ECO:0000256" key="2">
    <source>
        <dbReference type="ARBA" id="ARBA00022837"/>
    </source>
</evidence>
<reference evidence="4 5" key="2">
    <citation type="journal article" date="2019" name="G3 (Bethesda)">
        <title>Hybrid Assembly of the Genome of the Entomopathogenic Nematode Steinernema carpocapsae Identifies the X-Chromosome.</title>
        <authorList>
            <person name="Serra L."/>
            <person name="Macchietto M."/>
            <person name="Macias-Munoz A."/>
            <person name="McGill C.J."/>
            <person name="Rodriguez I.M."/>
            <person name="Rodriguez B."/>
            <person name="Murad R."/>
            <person name="Mortazavi A."/>
        </authorList>
    </citation>
    <scope>NUCLEOTIDE SEQUENCE [LARGE SCALE GENOMIC DNA]</scope>
    <source>
        <strain evidence="4 5">ALL</strain>
    </source>
</reference>